<dbReference type="Pfam" id="PF14202">
    <property type="entry name" value="TnpW"/>
    <property type="match status" value="1"/>
</dbReference>
<comment type="caution">
    <text evidence="1">The sequence shown here is derived from an EMBL/GenBank/DDBJ whole genome shotgun (WGS) entry which is preliminary data.</text>
</comment>
<gene>
    <name evidence="1" type="ORF">HMPREF9628_01143</name>
</gene>
<proteinExistence type="predicted"/>
<feature type="non-terminal residue" evidence="1">
    <location>
        <position position="1"/>
    </location>
</feature>
<evidence type="ECO:0000313" key="1">
    <source>
        <dbReference type="EMBL" id="EHL19970.1"/>
    </source>
</evidence>
<accession>G9XAX6</accession>
<organism evidence="1 2">
    <name type="scientific">Peptoanaerobacter stomatis</name>
    <dbReference type="NCBI Taxonomy" id="796937"/>
    <lineage>
        <taxon>Bacteria</taxon>
        <taxon>Bacillati</taxon>
        <taxon>Bacillota</taxon>
        <taxon>Clostridia</taxon>
        <taxon>Peptostreptococcales</taxon>
        <taxon>Filifactoraceae</taxon>
        <taxon>Peptoanaerobacter</taxon>
    </lineage>
</organism>
<dbReference type="AlphaFoldDB" id="G9XAX6"/>
<sequence length="61" mass="7212">QMKTDEKSKAENTFHKKIGKTNYKVTVHFSETSDEIITDKINRLIQKECEDMSYKKDEEIS</sequence>
<dbReference type="HOGENOM" id="CLU_185083_3_1_9"/>
<dbReference type="InterPro" id="IPR026990">
    <property type="entry name" value="TnpW"/>
</dbReference>
<evidence type="ECO:0008006" key="3">
    <source>
        <dbReference type="Google" id="ProtNLM"/>
    </source>
</evidence>
<dbReference type="Proteomes" id="UP000003379">
    <property type="component" value="Unassembled WGS sequence"/>
</dbReference>
<dbReference type="EMBL" id="AFZG01000013">
    <property type="protein sequence ID" value="EHL19970.1"/>
    <property type="molecule type" value="Genomic_DNA"/>
</dbReference>
<evidence type="ECO:0000313" key="2">
    <source>
        <dbReference type="Proteomes" id="UP000003379"/>
    </source>
</evidence>
<protein>
    <recommendedName>
        <fullName evidence="3">Transposon-encoded protein TnpW</fullName>
    </recommendedName>
</protein>
<reference evidence="1 2" key="1">
    <citation type="submission" date="2011-08" db="EMBL/GenBank/DDBJ databases">
        <title>The Genome Sequence of Eubacteriaceae bacterium CM5.</title>
        <authorList>
            <consortium name="The Broad Institute Genome Sequencing Platform"/>
            <person name="Earl A."/>
            <person name="Ward D."/>
            <person name="Feldgarden M."/>
            <person name="Gevers D."/>
            <person name="Sizova M."/>
            <person name="Hazen A."/>
            <person name="Epstein S."/>
            <person name="Young S.K."/>
            <person name="Zeng Q."/>
            <person name="Gargeya S."/>
            <person name="Fitzgerald M."/>
            <person name="Haas B."/>
            <person name="Abouelleil A."/>
            <person name="Alvarado L."/>
            <person name="Arachchi H.M."/>
            <person name="Berlin A."/>
            <person name="Brown A."/>
            <person name="Chapman S.B."/>
            <person name="Chen Z."/>
            <person name="Dunbar C."/>
            <person name="Freedman E."/>
            <person name="Gearin G."/>
            <person name="Gellesch M."/>
            <person name="Goldberg J."/>
            <person name="Griggs A."/>
            <person name="Gujja S."/>
            <person name="Heiman D."/>
            <person name="Howarth C."/>
            <person name="Larson L."/>
            <person name="Lui A."/>
            <person name="MacDonald P.J.P."/>
            <person name="Montmayeur A."/>
            <person name="Murphy C."/>
            <person name="Neiman D."/>
            <person name="Pearson M."/>
            <person name="Priest M."/>
            <person name="Roberts A."/>
            <person name="Saif S."/>
            <person name="Shea T."/>
            <person name="Shenoy N."/>
            <person name="Sisk P."/>
            <person name="Stolte C."/>
            <person name="Sykes S."/>
            <person name="Wortman J."/>
            <person name="Nusbaum C."/>
            <person name="Birren B."/>
        </authorList>
    </citation>
    <scope>NUCLEOTIDE SEQUENCE [LARGE SCALE GENOMIC DNA]</scope>
    <source>
        <strain evidence="1 2">CM5</strain>
    </source>
</reference>
<name>G9XAX6_9FIRM</name>